<dbReference type="Proteomes" id="UP001267290">
    <property type="component" value="Unassembled WGS sequence"/>
</dbReference>
<evidence type="ECO:0000313" key="1">
    <source>
        <dbReference type="EMBL" id="MDR6550867.1"/>
    </source>
</evidence>
<name>A0ABU1NVI4_9BACL</name>
<dbReference type="RefSeq" id="WP_310226043.1">
    <property type="nucleotide sequence ID" value="NZ_JAVDSB010000002.1"/>
</dbReference>
<dbReference type="EMBL" id="JAVDSB010000002">
    <property type="protein sequence ID" value="MDR6550867.1"/>
    <property type="molecule type" value="Genomic_DNA"/>
</dbReference>
<organism evidence="1 2">
    <name type="scientific">Paenibacillus qinlingensis</name>
    <dbReference type="NCBI Taxonomy" id="1837343"/>
    <lineage>
        <taxon>Bacteria</taxon>
        <taxon>Bacillati</taxon>
        <taxon>Bacillota</taxon>
        <taxon>Bacilli</taxon>
        <taxon>Bacillales</taxon>
        <taxon>Paenibacillaceae</taxon>
        <taxon>Paenibacillus</taxon>
    </lineage>
</organism>
<accession>A0ABU1NVI4</accession>
<evidence type="ECO:0000313" key="2">
    <source>
        <dbReference type="Proteomes" id="UP001267290"/>
    </source>
</evidence>
<comment type="caution">
    <text evidence="1">The sequence shown here is derived from an EMBL/GenBank/DDBJ whole genome shotgun (WGS) entry which is preliminary data.</text>
</comment>
<proteinExistence type="predicted"/>
<keyword evidence="2" id="KW-1185">Reference proteome</keyword>
<reference evidence="1 2" key="1">
    <citation type="submission" date="2023-07" db="EMBL/GenBank/DDBJ databases">
        <title>Sorghum-associated microbial communities from plants grown in Nebraska, USA.</title>
        <authorList>
            <person name="Schachtman D."/>
        </authorList>
    </citation>
    <scope>NUCLEOTIDE SEQUENCE [LARGE SCALE GENOMIC DNA]</scope>
    <source>
        <strain evidence="1 2">CC258</strain>
    </source>
</reference>
<gene>
    <name evidence="1" type="ORF">J2736_002054</name>
</gene>
<protein>
    <submittedName>
        <fullName evidence="1">Uncharacterized protein</fullName>
    </submittedName>
</protein>
<sequence>MQRYYDIAGQQLRAKEIINLLVEFHLADFDKEGIYHGPPGVSGMRERLWFARAFLASESQEARKLANRIIVTTPFRSCHFAPMTAIQILCSYKELLTVQAYTKLYTYLEDSMMTSGNADMDFVGVNDNFPCMSTFITLIGGRLLNLPAFEAVGVKRLYQLKSLLTRRGFATEFNSPTYTGVQLRALAEISNYLEEGELKQISLACEERIWMDQLSHLHLPTSQVAGPYSRAYTVDSVGHTHHSRFALYALFGDKMPIHLRNTLFTSKEGEYGESIHHSAAFMHVSAADVLNTTYHCPEEHVHHALNKTYPYQVIGTTEFSSSTDAPASGLPHGNPLLERDMVEYPAGVGLITTYMQEDYALGTSTHEFHNGVQTDSFHLMYRRVSEAKAQQDTRAVYARYVLNDHVPGQTNTYARLSSTSADSLLWDEGRKLAIQDKGTVMVLYKPKVMGRLQVSSMRLSIILPCQYGDPEEVWLGETRLTDLCGASVLPVPVFIKDGPVYMAFHPLLLTNHGRQHAVRIEKVNGYLLLSFMNYEGDCRDFEPEAFVLTGNGFVAQIVSESEVGSFEAFKEEAAQALIRDEASAHAHSRQTTLRRTSFEGRGVKLACEYSPASEGIKYVEIGGVIPENPRLFITGLDVSRLPFL</sequence>